<dbReference type="InterPro" id="IPR043129">
    <property type="entry name" value="ATPase_NBD"/>
</dbReference>
<dbReference type="Proteomes" id="UP001271769">
    <property type="component" value="Unassembled WGS sequence"/>
</dbReference>
<evidence type="ECO:0000259" key="1">
    <source>
        <dbReference type="Pfam" id="PF21546"/>
    </source>
</evidence>
<dbReference type="EMBL" id="JAXCLX010000003">
    <property type="protein sequence ID" value="MDY0873775.1"/>
    <property type="molecule type" value="Genomic_DNA"/>
</dbReference>
<comment type="caution">
    <text evidence="2">The sequence shown here is derived from an EMBL/GenBank/DDBJ whole genome shotgun (WGS) entry which is preliminary data.</text>
</comment>
<evidence type="ECO:0000313" key="3">
    <source>
        <dbReference type="Proteomes" id="UP001271769"/>
    </source>
</evidence>
<name>A0ABU5E2H4_9PROT</name>
<accession>A0ABU5E2H4</accession>
<feature type="domain" description="Carbohydrate kinase FGGY C-terminal" evidence="1">
    <location>
        <begin position="250"/>
        <end position="425"/>
    </location>
</feature>
<organism evidence="2 3">
    <name type="scientific">Dongia rigui</name>
    <dbReference type="NCBI Taxonomy" id="940149"/>
    <lineage>
        <taxon>Bacteria</taxon>
        <taxon>Pseudomonadati</taxon>
        <taxon>Pseudomonadota</taxon>
        <taxon>Alphaproteobacteria</taxon>
        <taxon>Rhodospirillales</taxon>
        <taxon>Dongiaceae</taxon>
        <taxon>Dongia</taxon>
    </lineage>
</organism>
<sequence length="453" mass="47649">MQALKVSAAMAIVVFDIGKTNIKLSLVENGEIRQTVSTPDRAVQGAPYPHIDVEGIWSFLLRGLRDLTQVAAISDIVVVAHGAAGALVDAAGDLALPVLDYEMPIEGTAYDELAAPFSETFSPPMAGGLNLGRQIHWQATHFPAEFARVRYILPYAQYWSYRLSGVASSEVTSLGCHTGLWQPAAGDFSSFVDRMGWRHLFASLRKAEDVLGPVLPEICALTGLPADCRVRVGIHDSSASFLRHRLSRPAPFAVASTGTWVVCMAAGASVDGLPAESCLANVDVLGQPVPVCTFMGGREYAGLTNGAASLQPAAQDAASVIAAGDMLVPPVGQFGGPFGGKERGPDVPPRNPAENAARASLYLALMTDYCLDLIKAKGPVVIEGSLVGNALYLGALATLRAPADLLVSEDATGTISGAAQLAGQKLAPLSRRVAALDLPLGQYRQKWREALPA</sequence>
<reference evidence="2 3" key="1">
    <citation type="journal article" date="2013" name="Antonie Van Leeuwenhoek">
        <title>Dongia rigui sp. nov., isolated from freshwater of a large wetland in Korea.</title>
        <authorList>
            <person name="Baik K.S."/>
            <person name="Hwang Y.M."/>
            <person name="Choi J.S."/>
            <person name="Kwon J."/>
            <person name="Seong C.N."/>
        </authorList>
    </citation>
    <scope>NUCLEOTIDE SEQUENCE [LARGE SCALE GENOMIC DNA]</scope>
    <source>
        <strain evidence="2 3">04SU4-P</strain>
    </source>
</reference>
<proteinExistence type="predicted"/>
<gene>
    <name evidence="2" type="ORF">SMD31_17675</name>
</gene>
<dbReference type="InterPro" id="IPR049382">
    <property type="entry name" value="FGGY_C_2"/>
</dbReference>
<dbReference type="CDD" id="cd07772">
    <property type="entry name" value="ASKHA_NBD_FGGY_NaCK-like"/>
    <property type="match status" value="1"/>
</dbReference>
<protein>
    <recommendedName>
        <fullName evidence="1">Carbohydrate kinase FGGY C-terminal domain-containing protein</fullName>
    </recommendedName>
</protein>
<dbReference type="Pfam" id="PF21546">
    <property type="entry name" value="FGGY_C_2"/>
    <property type="match status" value="1"/>
</dbReference>
<dbReference type="SUPFAM" id="SSF53067">
    <property type="entry name" value="Actin-like ATPase domain"/>
    <property type="match status" value="1"/>
</dbReference>
<evidence type="ECO:0000313" key="2">
    <source>
        <dbReference type="EMBL" id="MDY0873775.1"/>
    </source>
</evidence>
<dbReference type="Gene3D" id="3.30.420.40">
    <property type="match status" value="2"/>
</dbReference>
<keyword evidence="3" id="KW-1185">Reference proteome</keyword>